<evidence type="ECO:0000313" key="13">
    <source>
        <dbReference type="Proteomes" id="UP000304382"/>
    </source>
</evidence>
<dbReference type="Pfam" id="PF00005">
    <property type="entry name" value="ABC_tran"/>
    <property type="match status" value="1"/>
</dbReference>
<dbReference type="GO" id="GO:0140359">
    <property type="term" value="F:ABC-type transporter activity"/>
    <property type="evidence" value="ECO:0007669"/>
    <property type="project" value="InterPro"/>
</dbReference>
<keyword evidence="3" id="KW-0547">Nucleotide-binding</keyword>
<evidence type="ECO:0000256" key="4">
    <source>
        <dbReference type="ARBA" id="ARBA00022840"/>
    </source>
</evidence>
<evidence type="ECO:0000313" key="12">
    <source>
        <dbReference type="EMBL" id="GCF14438.1"/>
    </source>
</evidence>
<comment type="caution">
    <text evidence="12">The sequence shown here is derived from an EMBL/GenBank/DDBJ whole genome shotgun (WGS) entry which is preliminary data.</text>
</comment>
<dbReference type="GO" id="GO:0008643">
    <property type="term" value="P:carbohydrate transport"/>
    <property type="evidence" value="ECO:0007669"/>
    <property type="project" value="InterPro"/>
</dbReference>
<dbReference type="FunFam" id="3.40.50.300:FF:000042">
    <property type="entry name" value="Maltose/maltodextrin ABC transporter, ATP-binding protein"/>
    <property type="match status" value="1"/>
</dbReference>
<evidence type="ECO:0000256" key="5">
    <source>
        <dbReference type="ARBA" id="ARBA00050355"/>
    </source>
</evidence>
<gene>
    <name evidence="12" type="primary">msmK</name>
    <name evidence="12" type="ORF">Harman_23730</name>
</gene>
<evidence type="ECO:0000256" key="1">
    <source>
        <dbReference type="ARBA" id="ARBA00004202"/>
    </source>
</evidence>
<dbReference type="InterPro" id="IPR027417">
    <property type="entry name" value="P-loop_NTPase"/>
</dbReference>
<dbReference type="InterPro" id="IPR012340">
    <property type="entry name" value="NA-bd_OB-fold"/>
</dbReference>
<keyword evidence="4 12" id="KW-0067">ATP-binding</keyword>
<dbReference type="SUPFAM" id="SSF50331">
    <property type="entry name" value="MOP-like"/>
    <property type="match status" value="1"/>
</dbReference>
<dbReference type="PANTHER" id="PTHR43875">
    <property type="entry name" value="MALTODEXTRIN IMPORT ATP-BINDING PROTEIN MSMX"/>
    <property type="match status" value="1"/>
</dbReference>
<dbReference type="Gene3D" id="2.40.50.100">
    <property type="match status" value="1"/>
</dbReference>
<dbReference type="InterPro" id="IPR015855">
    <property type="entry name" value="ABC_transpr_MalK-like"/>
</dbReference>
<comment type="subcellular location">
    <subcellularLocation>
        <location evidence="1">Cell membrane</location>
        <topology evidence="1">Peripheral membrane protein</topology>
    </subcellularLocation>
</comment>
<dbReference type="CDD" id="cd03301">
    <property type="entry name" value="ABC_MalK_N"/>
    <property type="match status" value="1"/>
</dbReference>
<dbReference type="InterPro" id="IPR008995">
    <property type="entry name" value="Mo/tungstate-bd_C_term_dom"/>
</dbReference>
<feature type="domain" description="ABC transporter" evidence="11">
    <location>
        <begin position="4"/>
        <end position="239"/>
    </location>
</feature>
<evidence type="ECO:0000256" key="7">
    <source>
        <dbReference type="ARBA" id="ARBA00053454"/>
    </source>
</evidence>
<evidence type="ECO:0000256" key="8">
    <source>
        <dbReference type="ARBA" id="ARBA00061029"/>
    </source>
</evidence>
<comment type="catalytic activity">
    <reaction evidence="5">
        <text>D-xylose(out) + ATP + H2O = D-xylose(in) + ADP + phosphate + H(+)</text>
        <dbReference type="Rhea" id="RHEA:29899"/>
        <dbReference type="ChEBI" id="CHEBI:15377"/>
        <dbReference type="ChEBI" id="CHEBI:15378"/>
        <dbReference type="ChEBI" id="CHEBI:30616"/>
        <dbReference type="ChEBI" id="CHEBI:43474"/>
        <dbReference type="ChEBI" id="CHEBI:53455"/>
        <dbReference type="ChEBI" id="CHEBI:456216"/>
        <dbReference type="EC" id="7.5.2.13"/>
    </reaction>
    <physiologicalReaction direction="left-to-right" evidence="5">
        <dbReference type="Rhea" id="RHEA:29900"/>
    </physiologicalReaction>
</comment>
<dbReference type="InterPro" id="IPR003439">
    <property type="entry name" value="ABC_transporter-like_ATP-bd"/>
</dbReference>
<evidence type="ECO:0000256" key="2">
    <source>
        <dbReference type="ARBA" id="ARBA00022448"/>
    </source>
</evidence>
<dbReference type="NCBIfam" id="NF008653">
    <property type="entry name" value="PRK11650.1"/>
    <property type="match status" value="1"/>
</dbReference>
<evidence type="ECO:0000259" key="11">
    <source>
        <dbReference type="PROSITE" id="PS50893"/>
    </source>
</evidence>
<dbReference type="OrthoDB" id="18368at2157"/>
<evidence type="ECO:0000256" key="9">
    <source>
        <dbReference type="ARBA" id="ARBA00065962"/>
    </source>
</evidence>
<dbReference type="GO" id="GO:0005524">
    <property type="term" value="F:ATP binding"/>
    <property type="evidence" value="ECO:0007669"/>
    <property type="project" value="UniProtKB-KW"/>
</dbReference>
<comment type="subunit">
    <text evidence="9">The complex is composed of two ATP-binding proteins (XacJ and XacK), two transmembrane proteins (XacH and XacI) and a solute-binding protein (XacG).</text>
</comment>
<dbReference type="InterPro" id="IPR003593">
    <property type="entry name" value="AAA+_ATPase"/>
</dbReference>
<dbReference type="PROSITE" id="PS50893">
    <property type="entry name" value="ABC_TRANSPORTER_2"/>
    <property type="match status" value="1"/>
</dbReference>
<dbReference type="EMBL" id="BIXZ01000003">
    <property type="protein sequence ID" value="GCF14438.1"/>
    <property type="molecule type" value="Genomic_DNA"/>
</dbReference>
<dbReference type="GO" id="GO:0016887">
    <property type="term" value="F:ATP hydrolysis activity"/>
    <property type="evidence" value="ECO:0007669"/>
    <property type="project" value="InterPro"/>
</dbReference>
<evidence type="ECO:0000256" key="6">
    <source>
        <dbReference type="ARBA" id="ARBA00051890"/>
    </source>
</evidence>
<evidence type="ECO:0000256" key="10">
    <source>
        <dbReference type="ARBA" id="ARBA00066315"/>
    </source>
</evidence>
<protein>
    <recommendedName>
        <fullName evidence="10">ABC-type D-xylose/L-arabinose transporter</fullName>
        <ecNumber evidence="10">7.5.2.13</ecNumber>
    </recommendedName>
</protein>
<sequence length="388" mass="43014">MARLELDEVTKVFDTKAETIVAVEELDLDIDDGEFIVVVGPSGCGKSTTLRMIAGLETVTDGEIRLGGERINEKSPKDRDIAMVFQSYALYPHKTVHQNMGYGLHLSTDLDDEEIDRRVQEAADMMGIADLLDKKPSSLSGGQQQRVATGRAIVREPSLFLFDEPLSNLDAKLRKHMRTEISRIHSEVGITTVYVTHDQEEAMTMADRIVILNSGKLQQIGPPKEVYHEPTNYFVADFIGSPSMNFLDVELERNPDGSGTITSEDFSYDVSSRLLEPIDASTSDLIFGIRPEDVRIDPQAPPEKTVELTVDVVEIVGSDNFIYLDLAGKEFRVRTESEVEPAEGDVVSVTFDEDDIHLFDSHTEEALVHGYSDSSVTPQVEKSDSTAD</sequence>
<comment type="similarity">
    <text evidence="8">Belongs to the ABC transporter superfamily. Carbohydrate uptake transporter-1 (CUT1) (TC 3.A.1.1) family.</text>
</comment>
<dbReference type="RefSeq" id="WP_137684023.1">
    <property type="nucleotide sequence ID" value="NZ_BIXZ01000003.1"/>
</dbReference>
<organism evidence="12 13">
    <name type="scientific">Haloarcula mannanilytica</name>
    <dbReference type="NCBI Taxonomy" id="2509225"/>
    <lineage>
        <taxon>Archaea</taxon>
        <taxon>Methanobacteriati</taxon>
        <taxon>Methanobacteriota</taxon>
        <taxon>Stenosarchaea group</taxon>
        <taxon>Halobacteria</taxon>
        <taxon>Halobacteriales</taxon>
        <taxon>Haloarculaceae</taxon>
        <taxon>Haloarcula</taxon>
    </lineage>
</organism>
<dbReference type="SMART" id="SM00382">
    <property type="entry name" value="AAA"/>
    <property type="match status" value="1"/>
</dbReference>
<evidence type="ECO:0000256" key="3">
    <source>
        <dbReference type="ARBA" id="ARBA00022741"/>
    </source>
</evidence>
<keyword evidence="13" id="KW-1185">Reference proteome</keyword>
<dbReference type="Gene3D" id="3.40.50.300">
    <property type="entry name" value="P-loop containing nucleotide triphosphate hydrolases"/>
    <property type="match status" value="1"/>
</dbReference>
<comment type="function">
    <text evidence="7">Part of the ABC transporter complex XacGHIJK involved in the uptake of xylose and arabinose. Responsible for energy coupling to the transport system.</text>
</comment>
<comment type="catalytic activity">
    <reaction evidence="6">
        <text>L-arabinose(out) + ATP + H2O = L-arabinose(in) + ADP + phosphate + H(+)</text>
        <dbReference type="Rhea" id="RHEA:30007"/>
        <dbReference type="ChEBI" id="CHEBI:15377"/>
        <dbReference type="ChEBI" id="CHEBI:15378"/>
        <dbReference type="ChEBI" id="CHEBI:17535"/>
        <dbReference type="ChEBI" id="CHEBI:30616"/>
        <dbReference type="ChEBI" id="CHEBI:43474"/>
        <dbReference type="ChEBI" id="CHEBI:456216"/>
        <dbReference type="EC" id="7.5.2.13"/>
    </reaction>
    <physiologicalReaction direction="left-to-right" evidence="6">
        <dbReference type="Rhea" id="RHEA:30008"/>
    </physiologicalReaction>
</comment>
<dbReference type="Pfam" id="PF08402">
    <property type="entry name" value="TOBE_2"/>
    <property type="match status" value="1"/>
</dbReference>
<reference evidence="12 13" key="1">
    <citation type="submission" date="2019-02" db="EMBL/GenBank/DDBJ databases">
        <title>Haloarcula mannanilyticum sp. nov., a mannan degrading haloarchaeon isolated from commercial salt.</title>
        <authorList>
            <person name="Enomoto S."/>
            <person name="Shimane Y."/>
            <person name="Kamekura M."/>
            <person name="Ito T."/>
            <person name="Moriya O."/>
            <person name="Ihara K."/>
            <person name="Takahashi-Ando N."/>
            <person name="Fukushima Y."/>
            <person name="Yoshida Y."/>
            <person name="Usama R."/>
            <person name="Takai K."/>
            <person name="Minegishi H."/>
        </authorList>
    </citation>
    <scope>NUCLEOTIDE SEQUENCE [LARGE SCALE GENOMIC DNA]</scope>
    <source>
        <strain evidence="12 13">MD130-1</strain>
    </source>
</reference>
<dbReference type="Gene3D" id="2.40.50.140">
    <property type="entry name" value="Nucleic acid-binding proteins"/>
    <property type="match status" value="1"/>
</dbReference>
<dbReference type="EC" id="7.5.2.13" evidence="10"/>
<dbReference type="AlphaFoldDB" id="A0A4C2EIW7"/>
<dbReference type="InterPro" id="IPR047641">
    <property type="entry name" value="ABC_transpr_MalK/UgpC-like"/>
</dbReference>
<dbReference type="Proteomes" id="UP000304382">
    <property type="component" value="Unassembled WGS sequence"/>
</dbReference>
<dbReference type="InterPro" id="IPR013611">
    <property type="entry name" value="Transp-assoc_OB_typ2"/>
</dbReference>
<dbReference type="GO" id="GO:0055052">
    <property type="term" value="C:ATP-binding cassette (ABC) transporter complex, substrate-binding subunit-containing"/>
    <property type="evidence" value="ECO:0007669"/>
    <property type="project" value="TreeGrafter"/>
</dbReference>
<dbReference type="SUPFAM" id="SSF52540">
    <property type="entry name" value="P-loop containing nucleoside triphosphate hydrolases"/>
    <property type="match status" value="1"/>
</dbReference>
<dbReference type="PANTHER" id="PTHR43875:SF1">
    <property type="entry name" value="OSMOPROTECTIVE COMPOUNDS UPTAKE ATP-BINDING PROTEIN GGTA"/>
    <property type="match status" value="1"/>
</dbReference>
<accession>A0A4C2EIW7</accession>
<keyword evidence="2" id="KW-0813">Transport</keyword>
<proteinExistence type="inferred from homology"/>
<name>A0A4C2EIW7_9EURY</name>